<dbReference type="InterPro" id="IPR019546">
    <property type="entry name" value="TAT_signal_bac_arc"/>
</dbReference>
<reference evidence="1 2" key="1">
    <citation type="submission" date="2019-12" db="EMBL/GenBank/DDBJ databases">
        <title>Chitinophaga sp. strain ysch24 (GDMCC 1.1355), whole genome shotgun sequence.</title>
        <authorList>
            <person name="Zhang X."/>
        </authorList>
    </citation>
    <scope>NUCLEOTIDE SEQUENCE [LARGE SCALE GENOMIC DNA]</scope>
    <source>
        <strain evidence="2">ysch24</strain>
    </source>
</reference>
<comment type="caution">
    <text evidence="1">The sequence shown here is derived from an EMBL/GenBank/DDBJ whole genome shotgun (WGS) entry which is preliminary data.</text>
</comment>
<proteinExistence type="predicted"/>
<dbReference type="EMBL" id="WRXN01000003">
    <property type="protein sequence ID" value="MVT08361.1"/>
    <property type="molecule type" value="Genomic_DNA"/>
</dbReference>
<dbReference type="InterPro" id="IPR006311">
    <property type="entry name" value="TAT_signal"/>
</dbReference>
<keyword evidence="2" id="KW-1185">Reference proteome</keyword>
<organism evidence="1 2">
    <name type="scientific">Chitinophaga tropicalis</name>
    <dbReference type="NCBI Taxonomy" id="2683588"/>
    <lineage>
        <taxon>Bacteria</taxon>
        <taxon>Pseudomonadati</taxon>
        <taxon>Bacteroidota</taxon>
        <taxon>Chitinophagia</taxon>
        <taxon>Chitinophagales</taxon>
        <taxon>Chitinophagaceae</taxon>
        <taxon>Chitinophaga</taxon>
    </lineage>
</organism>
<evidence type="ECO:0000313" key="1">
    <source>
        <dbReference type="EMBL" id="MVT08361.1"/>
    </source>
</evidence>
<dbReference type="Proteomes" id="UP000461730">
    <property type="component" value="Unassembled WGS sequence"/>
</dbReference>
<accession>A0A7K1U1Y5</accession>
<gene>
    <name evidence="1" type="ORF">GO493_08840</name>
</gene>
<dbReference type="AlphaFoldDB" id="A0A7K1U1Y5"/>
<dbReference type="NCBIfam" id="TIGR01409">
    <property type="entry name" value="TAT_signal_seq"/>
    <property type="match status" value="1"/>
</dbReference>
<evidence type="ECO:0000313" key="2">
    <source>
        <dbReference type="Proteomes" id="UP000461730"/>
    </source>
</evidence>
<sequence>MINYNSRRSFIAQAAMAAALVPLSTFGKGYEKAIDQTPKASSPSNLKITKVRCGYIRGSLFVKRGSMQLHNCTPIQLSLLTCRYERIDRLYIAIWKSG</sequence>
<dbReference type="PROSITE" id="PS51318">
    <property type="entry name" value="TAT"/>
    <property type="match status" value="1"/>
</dbReference>
<name>A0A7K1U1Y5_9BACT</name>
<protein>
    <submittedName>
        <fullName evidence="1">Twin-arginine translocation signal domain-containing protein</fullName>
    </submittedName>
</protein>